<dbReference type="AlphaFoldDB" id="A0A0C3E0Z5"/>
<dbReference type="PANTHER" id="PTHR46481:SF10">
    <property type="entry name" value="ZINC FINGER BED DOMAIN-CONTAINING PROTEIN 39"/>
    <property type="match status" value="1"/>
</dbReference>
<keyword evidence="7" id="KW-1185">Reference proteome</keyword>
<reference evidence="6 7" key="1">
    <citation type="submission" date="2014-04" db="EMBL/GenBank/DDBJ databases">
        <authorList>
            <consortium name="DOE Joint Genome Institute"/>
            <person name="Kuo A."/>
            <person name="Kohler A."/>
            <person name="Nagy L.G."/>
            <person name="Floudas D."/>
            <person name="Copeland A."/>
            <person name="Barry K.W."/>
            <person name="Cichocki N."/>
            <person name="Veneault-Fourrey C."/>
            <person name="LaButti K."/>
            <person name="Lindquist E.A."/>
            <person name="Lipzen A."/>
            <person name="Lundell T."/>
            <person name="Morin E."/>
            <person name="Murat C."/>
            <person name="Sun H."/>
            <person name="Tunlid A."/>
            <person name="Henrissat B."/>
            <person name="Grigoriev I.V."/>
            <person name="Hibbett D.S."/>
            <person name="Martin F."/>
            <person name="Nordberg H.P."/>
            <person name="Cantor M.N."/>
            <person name="Hua S.X."/>
        </authorList>
    </citation>
    <scope>NUCLEOTIDE SEQUENCE [LARGE SCALE GENOMIC DNA]</scope>
    <source>
        <strain evidence="6 7">Foug A</strain>
    </source>
</reference>
<evidence type="ECO:0000256" key="3">
    <source>
        <dbReference type="ARBA" id="ARBA00022771"/>
    </source>
</evidence>
<feature type="non-terminal residue" evidence="6">
    <location>
        <position position="1"/>
    </location>
</feature>
<accession>A0A0C3E0Z5</accession>
<evidence type="ECO:0000313" key="7">
    <source>
        <dbReference type="Proteomes" id="UP000053989"/>
    </source>
</evidence>
<reference evidence="7" key="2">
    <citation type="submission" date="2015-01" db="EMBL/GenBank/DDBJ databases">
        <title>Evolutionary Origins and Diversification of the Mycorrhizal Mutualists.</title>
        <authorList>
            <consortium name="DOE Joint Genome Institute"/>
            <consortium name="Mycorrhizal Genomics Consortium"/>
            <person name="Kohler A."/>
            <person name="Kuo A."/>
            <person name="Nagy L.G."/>
            <person name="Floudas D."/>
            <person name="Copeland A."/>
            <person name="Barry K.W."/>
            <person name="Cichocki N."/>
            <person name="Veneault-Fourrey C."/>
            <person name="LaButti K."/>
            <person name="Lindquist E.A."/>
            <person name="Lipzen A."/>
            <person name="Lundell T."/>
            <person name="Morin E."/>
            <person name="Murat C."/>
            <person name="Riley R."/>
            <person name="Ohm R."/>
            <person name="Sun H."/>
            <person name="Tunlid A."/>
            <person name="Henrissat B."/>
            <person name="Grigoriev I.V."/>
            <person name="Hibbett D.S."/>
            <person name="Martin F."/>
        </authorList>
    </citation>
    <scope>NUCLEOTIDE SEQUENCE [LARGE SCALE GENOMIC DNA]</scope>
    <source>
        <strain evidence="7">Foug A</strain>
    </source>
</reference>
<dbReference type="HOGENOM" id="CLU_167975_0_0_1"/>
<evidence type="ECO:0000256" key="4">
    <source>
        <dbReference type="ARBA" id="ARBA00022833"/>
    </source>
</evidence>
<dbReference type="InParanoid" id="A0A0C3E0Z5"/>
<evidence type="ECO:0000256" key="1">
    <source>
        <dbReference type="ARBA" id="ARBA00004123"/>
    </source>
</evidence>
<keyword evidence="3" id="KW-0863">Zinc-finger</keyword>
<dbReference type="OrthoDB" id="2677917at2759"/>
<keyword evidence="5" id="KW-0539">Nucleus</keyword>
<keyword evidence="4" id="KW-0862">Zinc</keyword>
<evidence type="ECO:0000313" key="6">
    <source>
        <dbReference type="EMBL" id="KIM66465.1"/>
    </source>
</evidence>
<evidence type="ECO:0000256" key="2">
    <source>
        <dbReference type="ARBA" id="ARBA00022723"/>
    </source>
</evidence>
<name>A0A0C3E0Z5_9AGAM</name>
<evidence type="ECO:0000256" key="5">
    <source>
        <dbReference type="ARBA" id="ARBA00023242"/>
    </source>
</evidence>
<dbReference type="Proteomes" id="UP000053989">
    <property type="component" value="Unassembled WGS sequence"/>
</dbReference>
<proteinExistence type="predicted"/>
<gene>
    <name evidence="6" type="ORF">SCLCIDRAFT_110609</name>
</gene>
<evidence type="ECO:0008006" key="8">
    <source>
        <dbReference type="Google" id="ProtNLM"/>
    </source>
</evidence>
<dbReference type="STRING" id="1036808.A0A0C3E0Z5"/>
<sequence length="93" mass="10521">LMKTGHPAYYIPSRWTVSRDVHLVFAQTRNRIATMLQKYNGKLSFTTDAWTSPNHRAFIAFSVHLEHNGVPLSMPLDVVEVARVGDARTSHCV</sequence>
<dbReference type="EMBL" id="KN822017">
    <property type="protein sequence ID" value="KIM66465.1"/>
    <property type="molecule type" value="Genomic_DNA"/>
</dbReference>
<protein>
    <recommendedName>
        <fullName evidence="8">HAT C-terminal dimerisation domain-containing protein</fullName>
    </recommendedName>
</protein>
<organism evidence="6 7">
    <name type="scientific">Scleroderma citrinum Foug A</name>
    <dbReference type="NCBI Taxonomy" id="1036808"/>
    <lineage>
        <taxon>Eukaryota</taxon>
        <taxon>Fungi</taxon>
        <taxon>Dikarya</taxon>
        <taxon>Basidiomycota</taxon>
        <taxon>Agaricomycotina</taxon>
        <taxon>Agaricomycetes</taxon>
        <taxon>Agaricomycetidae</taxon>
        <taxon>Boletales</taxon>
        <taxon>Sclerodermatineae</taxon>
        <taxon>Sclerodermataceae</taxon>
        <taxon>Scleroderma</taxon>
    </lineage>
</organism>
<dbReference type="GO" id="GO:0008270">
    <property type="term" value="F:zinc ion binding"/>
    <property type="evidence" value="ECO:0007669"/>
    <property type="project" value="UniProtKB-KW"/>
</dbReference>
<dbReference type="GO" id="GO:0005634">
    <property type="term" value="C:nucleus"/>
    <property type="evidence" value="ECO:0007669"/>
    <property type="project" value="UniProtKB-SubCell"/>
</dbReference>
<comment type="subcellular location">
    <subcellularLocation>
        <location evidence="1">Nucleus</location>
    </subcellularLocation>
</comment>
<keyword evidence="2" id="KW-0479">Metal-binding</keyword>
<dbReference type="PANTHER" id="PTHR46481">
    <property type="entry name" value="ZINC FINGER BED DOMAIN-CONTAINING PROTEIN 4"/>
    <property type="match status" value="1"/>
</dbReference>
<dbReference type="InterPro" id="IPR052035">
    <property type="entry name" value="ZnF_BED_domain_contain"/>
</dbReference>